<dbReference type="HOGENOM" id="CLU_1848772_0_0_1"/>
<evidence type="ECO:0000313" key="2">
    <source>
        <dbReference type="EMBL" id="CCA24256.1"/>
    </source>
</evidence>
<accession>F0WJY0</accession>
<dbReference type="AlphaFoldDB" id="F0WJY0"/>
<sequence>MKRSSACNCIVNSDLLPIGQPMTEFRSMLDYYAGYHSNIIFLSMIATERLLVCFRKYVSPISGMTTQPDQAAKKVTIVDVRGMFVLPVSECVSDVRHGRLSIRCRWVREESVVEIGPFLEERVMLTISFTSCTACPKSK</sequence>
<gene>
    <name evidence="1" type="primary">AlNc14C127G6846</name>
    <name evidence="2" type="synonym">AlNc14C230G9276</name>
    <name evidence="1" type="ORF">ALNC14_077250</name>
    <name evidence="2" type="ORF">ALNC14_104000</name>
</gene>
<dbReference type="EMBL" id="FR824275">
    <property type="protein sequence ID" value="CCA24256.1"/>
    <property type="molecule type" value="Genomic_DNA"/>
</dbReference>
<dbReference type="EMBL" id="FR824172">
    <property type="protein sequence ID" value="CCA21582.1"/>
    <property type="molecule type" value="Genomic_DNA"/>
</dbReference>
<evidence type="ECO:0000313" key="1">
    <source>
        <dbReference type="EMBL" id="CCA21582.1"/>
    </source>
</evidence>
<proteinExistence type="predicted"/>
<name>F0WJY0_9STRA</name>
<organism evidence="1">
    <name type="scientific">Albugo laibachii Nc14</name>
    <dbReference type="NCBI Taxonomy" id="890382"/>
    <lineage>
        <taxon>Eukaryota</taxon>
        <taxon>Sar</taxon>
        <taxon>Stramenopiles</taxon>
        <taxon>Oomycota</taxon>
        <taxon>Peronosporomycetes</taxon>
        <taxon>Albuginales</taxon>
        <taxon>Albuginaceae</taxon>
        <taxon>Albugo</taxon>
    </lineage>
</organism>
<protein>
    <submittedName>
        <fullName evidence="1">AlNc14C127G6846 protein</fullName>
    </submittedName>
    <submittedName>
        <fullName evidence="2">AlNc14C230G9276 protein</fullName>
    </submittedName>
</protein>
<reference evidence="1" key="1">
    <citation type="journal article" date="2011" name="PLoS Biol.">
        <title>Gene gain and loss during evolution of obligate parasitism in the white rust pathogen of Arabidopsis thaliana.</title>
        <authorList>
            <person name="Kemen E."/>
            <person name="Gardiner A."/>
            <person name="Schultz-Larsen T."/>
            <person name="Kemen A.C."/>
            <person name="Balmuth A.L."/>
            <person name="Robert-Seilaniantz A."/>
            <person name="Bailey K."/>
            <person name="Holub E."/>
            <person name="Studholme D.J."/>
            <person name="Maclean D."/>
            <person name="Jones J.D."/>
        </authorList>
    </citation>
    <scope>NUCLEOTIDE SEQUENCE</scope>
</reference>
<reference evidence="1" key="2">
    <citation type="submission" date="2011-02" db="EMBL/GenBank/DDBJ databases">
        <authorList>
            <person name="MacLean D."/>
        </authorList>
    </citation>
    <scope>NUCLEOTIDE SEQUENCE</scope>
</reference>